<gene>
    <name evidence="3" type="ORF">TMES_11310</name>
</gene>
<dbReference type="STRING" id="1293891.TMES_11310"/>
<protein>
    <submittedName>
        <fullName evidence="3">Isochorismatase</fullName>
    </submittedName>
</protein>
<dbReference type="EMBL" id="JFKA01000004">
    <property type="protein sequence ID" value="OSQ38567.1"/>
    <property type="molecule type" value="Genomic_DNA"/>
</dbReference>
<name>A0A1Y2L0E1_9PROT</name>
<dbReference type="Proteomes" id="UP000193391">
    <property type="component" value="Unassembled WGS sequence"/>
</dbReference>
<comment type="caution">
    <text evidence="3">The sequence shown here is derived from an EMBL/GenBank/DDBJ whole genome shotgun (WGS) entry which is preliminary data.</text>
</comment>
<dbReference type="Gene3D" id="3.40.50.850">
    <property type="entry name" value="Isochorismatase-like"/>
    <property type="match status" value="1"/>
</dbReference>
<proteinExistence type="predicted"/>
<reference evidence="3 4" key="1">
    <citation type="submission" date="2014-03" db="EMBL/GenBank/DDBJ databases">
        <title>The draft genome sequence of Thalassospira mesophila JCM 18969.</title>
        <authorList>
            <person name="Lai Q."/>
            <person name="Shao Z."/>
        </authorList>
    </citation>
    <scope>NUCLEOTIDE SEQUENCE [LARGE SCALE GENOMIC DNA]</scope>
    <source>
        <strain evidence="3 4">JCM 18969</strain>
    </source>
</reference>
<dbReference type="PANTHER" id="PTHR43540:SF1">
    <property type="entry name" value="ISOCHORISMATASE HYDROLASE"/>
    <property type="match status" value="1"/>
</dbReference>
<sequence length="193" mass="21264">MIDILTQNLPVLIMIDWQQGFRDLDYWGQRNNPDAENNAARLLAHWRAHGGTVIHVQHGSTSPQSRLYPGQPGHDFEHFARPQNGEAVYGKNVNSGFIGTRLEADLRAADRTRLVICGISTDHCVNTTTRMAGNLGFDAILAADACFCFDRKLPDGRVFDAQLVHDVHLASLSGEFATILTTGQILSQVGHCD</sequence>
<evidence type="ECO:0000259" key="2">
    <source>
        <dbReference type="Pfam" id="PF00857"/>
    </source>
</evidence>
<dbReference type="CDD" id="cd01014">
    <property type="entry name" value="nicotinamidase_related"/>
    <property type="match status" value="1"/>
</dbReference>
<dbReference type="SUPFAM" id="SSF52499">
    <property type="entry name" value="Isochorismatase-like hydrolases"/>
    <property type="match status" value="1"/>
</dbReference>
<feature type="domain" description="Isochorismatase-like" evidence="2">
    <location>
        <begin position="11"/>
        <end position="179"/>
    </location>
</feature>
<dbReference type="PANTHER" id="PTHR43540">
    <property type="entry name" value="PEROXYUREIDOACRYLATE/UREIDOACRYLATE AMIDOHYDROLASE-RELATED"/>
    <property type="match status" value="1"/>
</dbReference>
<dbReference type="GO" id="GO:0016787">
    <property type="term" value="F:hydrolase activity"/>
    <property type="evidence" value="ECO:0007669"/>
    <property type="project" value="UniProtKB-KW"/>
</dbReference>
<evidence type="ECO:0000313" key="4">
    <source>
        <dbReference type="Proteomes" id="UP000193391"/>
    </source>
</evidence>
<dbReference type="InterPro" id="IPR036380">
    <property type="entry name" value="Isochorismatase-like_sf"/>
</dbReference>
<evidence type="ECO:0000256" key="1">
    <source>
        <dbReference type="ARBA" id="ARBA00022801"/>
    </source>
</evidence>
<dbReference type="InterPro" id="IPR050272">
    <property type="entry name" value="Isochorismatase-like_hydrls"/>
</dbReference>
<evidence type="ECO:0000313" key="3">
    <source>
        <dbReference type="EMBL" id="OSQ38567.1"/>
    </source>
</evidence>
<keyword evidence="1" id="KW-0378">Hydrolase</keyword>
<dbReference type="Pfam" id="PF00857">
    <property type="entry name" value="Isochorismatase"/>
    <property type="match status" value="1"/>
</dbReference>
<keyword evidence="4" id="KW-1185">Reference proteome</keyword>
<accession>A0A1Y2L0E1</accession>
<dbReference type="InterPro" id="IPR000868">
    <property type="entry name" value="Isochorismatase-like_dom"/>
</dbReference>
<organism evidence="3 4">
    <name type="scientific">Thalassospira mesophila</name>
    <dbReference type="NCBI Taxonomy" id="1293891"/>
    <lineage>
        <taxon>Bacteria</taxon>
        <taxon>Pseudomonadati</taxon>
        <taxon>Pseudomonadota</taxon>
        <taxon>Alphaproteobacteria</taxon>
        <taxon>Rhodospirillales</taxon>
        <taxon>Thalassospiraceae</taxon>
        <taxon>Thalassospira</taxon>
    </lineage>
</organism>
<dbReference type="AlphaFoldDB" id="A0A1Y2L0E1"/>